<keyword evidence="1" id="KW-0472">Membrane</keyword>
<dbReference type="Proteomes" id="UP000694865">
    <property type="component" value="Unplaced"/>
</dbReference>
<gene>
    <name evidence="3" type="primary">LOC100374847</name>
</gene>
<feature type="transmembrane region" description="Helical" evidence="1">
    <location>
        <begin position="344"/>
        <end position="365"/>
    </location>
</feature>
<keyword evidence="1" id="KW-0812">Transmembrane</keyword>
<name>A0ABM0GY64_SACKO</name>
<evidence type="ECO:0000313" key="3">
    <source>
        <dbReference type="RefSeq" id="XP_002739971.1"/>
    </source>
</evidence>
<keyword evidence="1" id="KW-1133">Transmembrane helix</keyword>
<evidence type="ECO:0000256" key="1">
    <source>
        <dbReference type="SAM" id="Phobius"/>
    </source>
</evidence>
<feature type="transmembrane region" description="Helical" evidence="1">
    <location>
        <begin position="165"/>
        <end position="185"/>
    </location>
</feature>
<sequence length="366" mass="41365">MGSIARRLDMKKLAYVTVPRVPAITGNTKFDSKLNDLTGGRIERWMKSYEEFLGLEEIRAAQGKVTAAQKDFDDRRKMVMKSSVQLENLQAELKTIRGRLDRVPREDNRYLTLATEEHNLLQIEKQLKDCHKKSIEEERDCFDSLSAAVRESHDKERARAERTKYWSIIGSVTGTVIGVLGSSLITRYRMKEIRTLLEEAKETAQTKQMTDAVSAAVSSTPTSSSAEISNEDLERLGKQLQEMQGYTEELRSVVSRNDFGKLSLAVEGITKKQEEGFGNMENNLEKLFAGQEKNLSDELKGIKNLLSKPVVDITGSGTVRSNVMQDLLDDTEQKLEWQMKMSTLSTVVFIYGAFALTLPILYSIFK</sequence>
<protein>
    <submittedName>
        <fullName evidence="3">Coiled-coil domain-containing protein 51-like</fullName>
    </submittedName>
</protein>
<reference evidence="3" key="1">
    <citation type="submission" date="2025-08" db="UniProtKB">
        <authorList>
            <consortium name="RefSeq"/>
        </authorList>
    </citation>
    <scope>IDENTIFICATION</scope>
    <source>
        <tissue evidence="3">Testes</tissue>
    </source>
</reference>
<proteinExistence type="predicted"/>
<dbReference type="PANTHER" id="PTHR28624:SF1">
    <property type="entry name" value="MITOCHONDRIAL POTASSIUM CHANNEL"/>
    <property type="match status" value="1"/>
</dbReference>
<dbReference type="RefSeq" id="XP_002739971.1">
    <property type="nucleotide sequence ID" value="XM_002739925.2"/>
</dbReference>
<accession>A0ABM0GY64</accession>
<evidence type="ECO:0000313" key="2">
    <source>
        <dbReference type="Proteomes" id="UP000694865"/>
    </source>
</evidence>
<keyword evidence="2" id="KW-1185">Reference proteome</keyword>
<dbReference type="PANTHER" id="PTHR28624">
    <property type="entry name" value="COILED-COIL DOMAIN-CONTAINING PROTEIN 51"/>
    <property type="match status" value="1"/>
</dbReference>
<dbReference type="InterPro" id="IPR037660">
    <property type="entry name" value="CCDC51"/>
</dbReference>
<organism evidence="2 3">
    <name type="scientific">Saccoglossus kowalevskii</name>
    <name type="common">Acorn worm</name>
    <dbReference type="NCBI Taxonomy" id="10224"/>
    <lineage>
        <taxon>Eukaryota</taxon>
        <taxon>Metazoa</taxon>
        <taxon>Hemichordata</taxon>
        <taxon>Enteropneusta</taxon>
        <taxon>Harrimaniidae</taxon>
        <taxon>Saccoglossus</taxon>
    </lineage>
</organism>
<dbReference type="GeneID" id="100374847"/>